<feature type="coiled-coil region" evidence="1">
    <location>
        <begin position="173"/>
        <end position="207"/>
    </location>
</feature>
<dbReference type="OrthoDB" id="4847496at2759"/>
<feature type="domain" description="BZIP" evidence="3">
    <location>
        <begin position="196"/>
        <end position="209"/>
    </location>
</feature>
<sequence>MRPQRENKRPRYAESPESPDSAAIEESEATMTSELPQRKRTRYEESPRQQLGYRLAPTGLPLALPLLASPTPGPSSYMTSASPSSARAQTATPLAQRLANAPLLIGGSYTLETAGLAIPPNIPINERLRRQAEMGRELAFQEANPPALPASRIGDLPPKPAAQDWIPFPKEMTKKEEDEIVDLNNEIAKINQRIERERNNQAAKKSRQKRLEALGDTRLILNGCSAECSWWRMRAMAGGASANEWDLVPQQVKDGMVKTIEQRVAAVDEVNETARKQEEARKRLDRTKARAALKEEHDDYLL</sequence>
<gene>
    <name evidence="4" type="ORF">B0J13DRAFT_617020</name>
</gene>
<keyword evidence="1" id="KW-0175">Coiled coil</keyword>
<keyword evidence="5" id="KW-1185">Reference proteome</keyword>
<dbReference type="InterPro" id="IPR004827">
    <property type="entry name" value="bZIP"/>
</dbReference>
<evidence type="ECO:0000313" key="4">
    <source>
        <dbReference type="EMBL" id="KAH7160239.1"/>
    </source>
</evidence>
<dbReference type="GO" id="GO:0003700">
    <property type="term" value="F:DNA-binding transcription factor activity"/>
    <property type="evidence" value="ECO:0007669"/>
    <property type="project" value="InterPro"/>
</dbReference>
<dbReference type="EMBL" id="JAGMUU010000002">
    <property type="protein sequence ID" value="KAH7160239.1"/>
    <property type="molecule type" value="Genomic_DNA"/>
</dbReference>
<evidence type="ECO:0000259" key="3">
    <source>
        <dbReference type="PROSITE" id="PS00036"/>
    </source>
</evidence>
<feature type="compositionally biased region" description="Basic and acidic residues" evidence="2">
    <location>
        <begin position="1"/>
        <end position="14"/>
    </location>
</feature>
<comment type="caution">
    <text evidence="4">The sequence shown here is derived from an EMBL/GenBank/DDBJ whole genome shotgun (WGS) entry which is preliminary data.</text>
</comment>
<protein>
    <recommendedName>
        <fullName evidence="3">BZIP domain-containing protein</fullName>
    </recommendedName>
</protein>
<evidence type="ECO:0000256" key="2">
    <source>
        <dbReference type="SAM" id="MobiDB-lite"/>
    </source>
</evidence>
<name>A0A9P9JB97_9HYPO</name>
<feature type="region of interest" description="Disordered" evidence="2">
    <location>
        <begin position="1"/>
        <end position="85"/>
    </location>
</feature>
<accession>A0A9P9JB97</accession>
<evidence type="ECO:0000313" key="5">
    <source>
        <dbReference type="Proteomes" id="UP000717696"/>
    </source>
</evidence>
<dbReference type="AlphaFoldDB" id="A0A9P9JB97"/>
<organism evidence="4 5">
    <name type="scientific">Dactylonectria estremocensis</name>
    <dbReference type="NCBI Taxonomy" id="1079267"/>
    <lineage>
        <taxon>Eukaryota</taxon>
        <taxon>Fungi</taxon>
        <taxon>Dikarya</taxon>
        <taxon>Ascomycota</taxon>
        <taxon>Pezizomycotina</taxon>
        <taxon>Sordariomycetes</taxon>
        <taxon>Hypocreomycetidae</taxon>
        <taxon>Hypocreales</taxon>
        <taxon>Nectriaceae</taxon>
        <taxon>Dactylonectria</taxon>
    </lineage>
</organism>
<dbReference type="PROSITE" id="PS00036">
    <property type="entry name" value="BZIP_BASIC"/>
    <property type="match status" value="1"/>
</dbReference>
<proteinExistence type="predicted"/>
<dbReference type="Proteomes" id="UP000717696">
    <property type="component" value="Unassembled WGS sequence"/>
</dbReference>
<evidence type="ECO:0000256" key="1">
    <source>
        <dbReference type="SAM" id="Coils"/>
    </source>
</evidence>
<feature type="compositionally biased region" description="Low complexity" evidence="2">
    <location>
        <begin position="55"/>
        <end position="85"/>
    </location>
</feature>
<reference evidence="4" key="1">
    <citation type="journal article" date="2021" name="Nat. Commun.">
        <title>Genetic determinants of endophytism in the Arabidopsis root mycobiome.</title>
        <authorList>
            <person name="Mesny F."/>
            <person name="Miyauchi S."/>
            <person name="Thiergart T."/>
            <person name="Pickel B."/>
            <person name="Atanasova L."/>
            <person name="Karlsson M."/>
            <person name="Huettel B."/>
            <person name="Barry K.W."/>
            <person name="Haridas S."/>
            <person name="Chen C."/>
            <person name="Bauer D."/>
            <person name="Andreopoulos W."/>
            <person name="Pangilinan J."/>
            <person name="LaButti K."/>
            <person name="Riley R."/>
            <person name="Lipzen A."/>
            <person name="Clum A."/>
            <person name="Drula E."/>
            <person name="Henrissat B."/>
            <person name="Kohler A."/>
            <person name="Grigoriev I.V."/>
            <person name="Martin F.M."/>
            <person name="Hacquard S."/>
        </authorList>
    </citation>
    <scope>NUCLEOTIDE SEQUENCE</scope>
    <source>
        <strain evidence="4">MPI-CAGE-AT-0021</strain>
    </source>
</reference>